<accession>A0A8U0USL7</accession>
<feature type="compositionally biased region" description="Polar residues" evidence="1">
    <location>
        <begin position="42"/>
        <end position="65"/>
    </location>
</feature>
<feature type="compositionally biased region" description="Polar residues" evidence="1">
    <location>
        <begin position="117"/>
        <end position="133"/>
    </location>
</feature>
<dbReference type="OrthoDB" id="6510268at2759"/>
<feature type="region of interest" description="Disordered" evidence="1">
    <location>
        <begin position="1"/>
        <end position="164"/>
    </location>
</feature>
<feature type="region of interest" description="Disordered" evidence="1">
    <location>
        <begin position="215"/>
        <end position="251"/>
    </location>
</feature>
<dbReference type="PANTHER" id="PTHR15566">
    <property type="entry name" value="POM121-LIKE"/>
    <property type="match status" value="1"/>
</dbReference>
<sequence length="308" mass="32628">MTMEAFRRLGVHGGLSSFVPRPGPLLRAVPRKESSEDPYNKKSPSSHRSSCPTQNDSNSSYSSTRGCHPVQKKRRLATSQAWQPPRSPIKVSQESPLCPAKEPGLCQKNQPEEKAADTTTGQKAAQRNYSSPAACSRPRKRKLPLLPHRRGEPLRLPSPPEPGFRVTVEDMDREIKAAFQRIQDALQGDTEATCSCGPTSPSSALTLPARVAAPLPASDSQVTSRDCSRSSQPLLLGSHPGCSGSNVASTQALSMPSGNITASVKVPLGLPTLPGGRGNPGSIAQAPLRAVSGQWSGASTLQIPPTHG</sequence>
<gene>
    <name evidence="3" type="primary">LOC123389019</name>
</gene>
<evidence type="ECO:0000313" key="2">
    <source>
        <dbReference type="Proteomes" id="UP000000715"/>
    </source>
</evidence>
<evidence type="ECO:0000256" key="1">
    <source>
        <dbReference type="SAM" id="MobiDB-lite"/>
    </source>
</evidence>
<organism evidence="2 3">
    <name type="scientific">Mustela putorius furo</name>
    <name type="common">European domestic ferret</name>
    <name type="synonym">Mustela furo</name>
    <dbReference type="NCBI Taxonomy" id="9669"/>
    <lineage>
        <taxon>Eukaryota</taxon>
        <taxon>Metazoa</taxon>
        <taxon>Chordata</taxon>
        <taxon>Craniata</taxon>
        <taxon>Vertebrata</taxon>
        <taxon>Euteleostomi</taxon>
        <taxon>Mammalia</taxon>
        <taxon>Eutheria</taxon>
        <taxon>Laurasiatheria</taxon>
        <taxon>Carnivora</taxon>
        <taxon>Caniformia</taxon>
        <taxon>Musteloidea</taxon>
        <taxon>Mustelidae</taxon>
        <taxon>Mustelinae</taxon>
        <taxon>Mustela</taxon>
    </lineage>
</organism>
<evidence type="ECO:0000313" key="3">
    <source>
        <dbReference type="RefSeq" id="XP_044925509.1"/>
    </source>
</evidence>
<proteinExistence type="predicted"/>
<dbReference type="InterPro" id="IPR043220">
    <property type="entry name" value="POM121-like_prot_1"/>
</dbReference>
<dbReference type="Pfam" id="PF15229">
    <property type="entry name" value="POM121"/>
    <property type="match status" value="1"/>
</dbReference>
<dbReference type="AlphaFoldDB" id="A0A8U0USL7"/>
<dbReference type="Proteomes" id="UP000000715">
    <property type="component" value="Unplaced"/>
</dbReference>
<reference evidence="3" key="1">
    <citation type="submission" date="2025-08" db="UniProtKB">
        <authorList>
            <consortium name="RefSeq"/>
        </authorList>
    </citation>
    <scope>IDENTIFICATION</scope>
    <source>
        <tissue evidence="3">Brain</tissue>
    </source>
</reference>
<keyword evidence="2" id="KW-1185">Reference proteome</keyword>
<name>A0A8U0USL7_MUSPF</name>
<feature type="compositionally biased region" description="Polar residues" evidence="1">
    <location>
        <begin position="218"/>
        <end position="233"/>
    </location>
</feature>
<dbReference type="PANTHER" id="PTHR15566:SF4">
    <property type="entry name" value="POM121-LIKE PROTEIN 1-RELATED"/>
    <property type="match status" value="1"/>
</dbReference>
<protein>
    <submittedName>
        <fullName evidence="3">POM121-like protein 1</fullName>
    </submittedName>
</protein>
<dbReference type="RefSeq" id="XP_044925509.1">
    <property type="nucleotide sequence ID" value="XM_045069574.1"/>
</dbReference>
<feature type="compositionally biased region" description="Basic and acidic residues" evidence="1">
    <location>
        <begin position="30"/>
        <end position="40"/>
    </location>
</feature>
<dbReference type="GeneID" id="123389019"/>